<sequence>MSINIYTLKHPLVLNWISYLINPSLDKINKAELLNKLAIALLYEVTRKSIDVRNLYIKYLDFINEIYLISGKKIHLFCSDLTISQIITKDVTNLIPNLTVYPVILNWYNNLWDIIPNYQFFPETIQDNNIIIFEEELHAFKVSTIIKNILIRKGDINNIQICCITCTHHELEKLNNQYPNVHVYTATIINNYNI</sequence>
<dbReference type="SUPFAM" id="SSF53271">
    <property type="entry name" value="PRTase-like"/>
    <property type="match status" value="1"/>
</dbReference>
<protein>
    <submittedName>
        <fullName evidence="1">Uracil phosphoribosyltransferase</fullName>
    </submittedName>
</protein>
<dbReference type="GeneID" id="30000970"/>
<keyword evidence="1" id="KW-0150">Chloroplast</keyword>
<gene>
    <name evidence="1" type="primary">upp</name>
    <name evidence="1" type="ORF">J0256_239</name>
</gene>
<dbReference type="AlphaFoldDB" id="A0A1G4NW41"/>
<reference evidence="1" key="1">
    <citation type="submission" date="2016-10" db="EMBL/GenBank/DDBJ databases">
        <title>Chloroplast genomes as a tool to resolve red algal phylogenies: a case study in the Nemaliales.</title>
        <authorList>
            <person name="Costa J.F."/>
            <person name="Lin S.M."/>
            <person name="Macaya E.C."/>
            <person name="Fernandez-Garcia C."/>
            <person name="Verbruggen H."/>
        </authorList>
    </citation>
    <scope>NUCLEOTIDE SEQUENCE</scope>
    <source>
        <strain evidence="1">J.0256</strain>
    </source>
</reference>
<reference evidence="1" key="2">
    <citation type="submission" date="2016-10" db="EMBL/GenBank/DDBJ databases">
        <authorList>
            <person name="de Groot N.N."/>
        </authorList>
    </citation>
    <scope>NUCLEOTIDE SEQUENCE</scope>
    <source>
        <strain evidence="1">J.0256</strain>
    </source>
</reference>
<dbReference type="GO" id="GO:0016757">
    <property type="term" value="F:glycosyltransferase activity"/>
    <property type="evidence" value="ECO:0007669"/>
    <property type="project" value="UniProtKB-KW"/>
</dbReference>
<accession>A0A1G4NW41</accession>
<keyword evidence="1" id="KW-0934">Plastid</keyword>
<keyword evidence="1" id="KW-0808">Transferase</keyword>
<dbReference type="EMBL" id="LT622870">
    <property type="protein sequence ID" value="SCW22880.1"/>
    <property type="molecule type" value="Genomic_DNA"/>
</dbReference>
<name>A0A1G4NW41_9FLOR</name>
<proteinExistence type="predicted"/>
<dbReference type="Gene3D" id="3.40.50.2020">
    <property type="match status" value="1"/>
</dbReference>
<geneLocation type="chloroplast" evidence="1"/>
<evidence type="ECO:0000313" key="1">
    <source>
        <dbReference type="EMBL" id="SCW22880.1"/>
    </source>
</evidence>
<dbReference type="InterPro" id="IPR029057">
    <property type="entry name" value="PRTase-like"/>
</dbReference>
<dbReference type="RefSeq" id="YP_009314626.1">
    <property type="nucleotide sequence ID" value="NC_031662.1"/>
</dbReference>
<organism evidence="1">
    <name type="scientific">Liagoropsis maxima</name>
    <dbReference type="NCBI Taxonomy" id="1653392"/>
    <lineage>
        <taxon>Eukaryota</taxon>
        <taxon>Rhodophyta</taxon>
        <taxon>Florideophyceae</taxon>
        <taxon>Nemaliophycidae</taxon>
        <taxon>Nemaliales</taxon>
        <taxon>Liagoraceae</taxon>
        <taxon>Liagoropsis</taxon>
    </lineage>
</organism>
<keyword evidence="1" id="KW-0328">Glycosyltransferase</keyword>